<comment type="function">
    <text evidence="4">Involved in cytoskeletal rearrangements required for phagocytosis of apoptotic cells and cell motility. Acts in association with DOCK1 and CRK. Was initially proposed to be required in complex with DOCK1 to activate Rac Rho small GTPases. May enhance the guanine nucleotide exchange factor (GEF) activity of DOCK1.</text>
</comment>
<dbReference type="GO" id="GO:0006915">
    <property type="term" value="P:apoptotic process"/>
    <property type="evidence" value="ECO:0007669"/>
    <property type="project" value="UniProtKB-KW"/>
</dbReference>
<dbReference type="GO" id="GO:0048870">
    <property type="term" value="P:cell motility"/>
    <property type="evidence" value="ECO:0007669"/>
    <property type="project" value="TreeGrafter"/>
</dbReference>
<dbReference type="InterPro" id="IPR016024">
    <property type="entry name" value="ARM-type_fold"/>
</dbReference>
<dbReference type="InterPro" id="IPR011989">
    <property type="entry name" value="ARM-like"/>
</dbReference>
<dbReference type="Pfam" id="PF04727">
    <property type="entry name" value="ELMO_CED12"/>
    <property type="match status" value="1"/>
</dbReference>
<dbReference type="InterPro" id="IPR050868">
    <property type="entry name" value="ELMO_domain-containing"/>
</dbReference>
<evidence type="ECO:0000256" key="3">
    <source>
        <dbReference type="ARBA" id="ARBA00023036"/>
    </source>
</evidence>
<evidence type="ECO:0000256" key="1">
    <source>
        <dbReference type="ARBA" id="ARBA00022703"/>
    </source>
</evidence>
<dbReference type="InterPro" id="IPR001849">
    <property type="entry name" value="PH_domain"/>
</dbReference>
<reference evidence="7 8" key="1">
    <citation type="submission" date="2016-08" db="EMBL/GenBank/DDBJ databases">
        <title>A Parts List for Fungal Cellulosomes Revealed by Comparative Genomics.</title>
        <authorList>
            <consortium name="DOE Joint Genome Institute"/>
            <person name="Haitjema C.H."/>
            <person name="Gilmore S.P."/>
            <person name="Henske J.K."/>
            <person name="Solomon K.V."/>
            <person name="De Groot R."/>
            <person name="Kuo A."/>
            <person name="Mondo S.J."/>
            <person name="Salamov A.A."/>
            <person name="Labutti K."/>
            <person name="Zhao Z."/>
            <person name="Chiniquy J."/>
            <person name="Barry K."/>
            <person name="Brewer H.M."/>
            <person name="Purvine S.O."/>
            <person name="Wright A.T."/>
            <person name="Boxma B."/>
            <person name="Van Alen T."/>
            <person name="Hackstein J.H."/>
            <person name="Baker S.E."/>
            <person name="Grigoriev I.V."/>
            <person name="O'Malley M.A."/>
        </authorList>
    </citation>
    <scope>NUCLEOTIDE SEQUENCE [LARGE SCALE GENOMIC DNA]</scope>
    <source>
        <strain evidence="7 8">G1</strain>
    </source>
</reference>
<dbReference type="PROSITE" id="PS51335">
    <property type="entry name" value="ELMO"/>
    <property type="match status" value="1"/>
</dbReference>
<dbReference type="SUPFAM" id="SSF48371">
    <property type="entry name" value="ARM repeat"/>
    <property type="match status" value="1"/>
</dbReference>
<dbReference type="GO" id="GO:0007015">
    <property type="term" value="P:actin filament organization"/>
    <property type="evidence" value="ECO:0007669"/>
    <property type="project" value="TreeGrafter"/>
</dbReference>
<evidence type="ECO:0000256" key="2">
    <source>
        <dbReference type="ARBA" id="ARBA00022907"/>
    </source>
</evidence>
<evidence type="ECO:0000256" key="5">
    <source>
        <dbReference type="SAM" id="MobiDB-lite"/>
    </source>
</evidence>
<dbReference type="Gene3D" id="1.25.10.10">
    <property type="entry name" value="Leucine-rich Repeat Variant"/>
    <property type="match status" value="1"/>
</dbReference>
<dbReference type="GO" id="GO:0017124">
    <property type="term" value="F:SH3 domain binding"/>
    <property type="evidence" value="ECO:0007669"/>
    <property type="project" value="UniProtKB-KW"/>
</dbReference>
<dbReference type="GO" id="GO:0005886">
    <property type="term" value="C:plasma membrane"/>
    <property type="evidence" value="ECO:0007669"/>
    <property type="project" value="TreeGrafter"/>
</dbReference>
<evidence type="ECO:0000259" key="6">
    <source>
        <dbReference type="PROSITE" id="PS51335"/>
    </source>
</evidence>
<dbReference type="PANTHER" id="PTHR12771">
    <property type="entry name" value="ENGULFMENT AND CELL MOTILITY"/>
    <property type="match status" value="1"/>
</dbReference>
<feature type="compositionally biased region" description="Basic and acidic residues" evidence="5">
    <location>
        <begin position="863"/>
        <end position="879"/>
    </location>
</feature>
<protein>
    <recommendedName>
        <fullName evidence="6">ELMO domain-containing protein</fullName>
    </recommendedName>
</protein>
<accession>A0A1Y2F7A7</accession>
<feature type="compositionally biased region" description="Low complexity" evidence="5">
    <location>
        <begin position="843"/>
        <end position="857"/>
    </location>
</feature>
<dbReference type="Proteomes" id="UP000193920">
    <property type="component" value="Unassembled WGS sequence"/>
</dbReference>
<comment type="caution">
    <text evidence="7">The sequence shown here is derived from an EMBL/GenBank/DDBJ whole genome shotgun (WGS) entry which is preliminary data.</text>
</comment>
<dbReference type="SUPFAM" id="SSF50729">
    <property type="entry name" value="PH domain-like"/>
    <property type="match status" value="1"/>
</dbReference>
<dbReference type="Gene3D" id="2.30.29.30">
    <property type="entry name" value="Pleckstrin-homology domain (PH domain)/Phosphotyrosine-binding domain (PTB)"/>
    <property type="match status" value="1"/>
</dbReference>
<dbReference type="Pfam" id="PF16457">
    <property type="entry name" value="PH_12"/>
    <property type="match status" value="1"/>
</dbReference>
<dbReference type="InterPro" id="IPR006816">
    <property type="entry name" value="ELMO_dom"/>
</dbReference>
<dbReference type="EMBL" id="MCOG01000015">
    <property type="protein sequence ID" value="ORY79216.1"/>
    <property type="molecule type" value="Genomic_DNA"/>
</dbReference>
<organism evidence="7 8">
    <name type="scientific">Neocallimastix californiae</name>
    <dbReference type="NCBI Taxonomy" id="1754190"/>
    <lineage>
        <taxon>Eukaryota</taxon>
        <taxon>Fungi</taxon>
        <taxon>Fungi incertae sedis</taxon>
        <taxon>Chytridiomycota</taxon>
        <taxon>Chytridiomycota incertae sedis</taxon>
        <taxon>Neocallimastigomycetes</taxon>
        <taxon>Neocallimastigales</taxon>
        <taxon>Neocallimastigaceae</taxon>
        <taxon>Neocallimastix</taxon>
    </lineage>
</organism>
<feature type="region of interest" description="Disordered" evidence="5">
    <location>
        <begin position="836"/>
        <end position="890"/>
    </location>
</feature>
<keyword evidence="3" id="KW-0729">SH3-binding</keyword>
<keyword evidence="8" id="KW-1185">Reference proteome</keyword>
<dbReference type="OrthoDB" id="28413at2759"/>
<evidence type="ECO:0000313" key="8">
    <source>
        <dbReference type="Proteomes" id="UP000193920"/>
    </source>
</evidence>
<name>A0A1Y2F7A7_9FUNG</name>
<sequence length="890" mass="102860">MPDILHLNNSKVKFHVTIVFKEQKIDYVIDQSLSIETIIKNICLELNKSELRIQDLSLRNFETEELITDENFRRKVKEGDHLKLVASPAIEAANTVGNMKSFDEGTVKRTIFMLQKYIKEVEFVDEFIRLGGLSYLQRTIMNSQSIPGNTLAYALNSLQNLMEHDHGWENFTRDFVGQIISIIVQQNLVNICRPATNIIVKLVCADKSSKGAVQCYGFDVVNKAIKSKEFLPTLVQRLSATDYLLQFNSLHLINALLGHVTDKHRENFVNELNALNIKEIVMNLMIGSPAEELTKQLVEFQRLTIKEGNIKKNIQYSSENETHKKMLEELWTLSGLTQEGDMKWRKLGFSTENPKRDLFRIGFYGLEIINKYANTETETYRNILKKESEHTDGISFPFMRASTEVIELLCDFWDINTGYTTTTSFQPFIFIIEKVFAITLECFIKLWHESEISQNSEDVLRVSLLVRSQFRFAITKAESSGADALNQFKNDMLNTPYQIIKERHIKELELEDDLMSKIPIRHLRERLYKDCYKFVKEQRINCLVQGDWFPIIKDRGRVREMFRYYRLSPNTKCLHYAEYLKIRDTRPSLEELIEKIDLSTNMDIMEGSSLMIQHNKRNINSSLCFSLVGNRDSENLSHIDFICDSVVKYSEWIDGFNMFLDKNISSKSTAKYIQQLTDINLKLCLLELGSERIDIPIIPPEIPSLPTDYQFFYEEGWCEAIDMSDFEKNLDQHEQSQENLFNISNTTEEPEINEIELNVESKPKNNRNKFSPLTINTNRSSYNRDELKKSYYTPITTTVNIFQSVFDSNRYPNTDSILSNIATPLNYQEIIDKPLPPMPPPLLGGSSLKSLKQSSNPDLVSLDEAKQSDEVKEMVDSDSIKNCNGPVNGI</sequence>
<dbReference type="Pfam" id="PF11841">
    <property type="entry name" value="ELMO_ARM"/>
    <property type="match status" value="1"/>
</dbReference>
<gene>
    <name evidence="7" type="ORF">LY90DRAFT_664826</name>
</gene>
<proteinExistence type="predicted"/>
<feature type="domain" description="ELMO" evidence="6">
    <location>
        <begin position="322"/>
        <end position="474"/>
    </location>
</feature>
<keyword evidence="1" id="KW-0053">Apoptosis</keyword>
<evidence type="ECO:0000256" key="4">
    <source>
        <dbReference type="ARBA" id="ARBA00024863"/>
    </source>
</evidence>
<dbReference type="STRING" id="1754190.A0A1Y2F7A7"/>
<dbReference type="PANTHER" id="PTHR12771:SF56">
    <property type="entry name" value="CED-12"/>
    <property type="match status" value="1"/>
</dbReference>
<evidence type="ECO:0000313" key="7">
    <source>
        <dbReference type="EMBL" id="ORY79216.1"/>
    </source>
</evidence>
<dbReference type="AlphaFoldDB" id="A0A1Y2F7A7"/>
<keyword evidence="2" id="KW-0581">Phagocytosis</keyword>
<dbReference type="InterPro" id="IPR024574">
    <property type="entry name" value="ELMO_ARM"/>
</dbReference>
<dbReference type="InterPro" id="IPR011993">
    <property type="entry name" value="PH-like_dom_sf"/>
</dbReference>